<dbReference type="EMBL" id="RJSF01000040">
    <property type="protein sequence ID" value="RNM14134.1"/>
    <property type="molecule type" value="Genomic_DNA"/>
</dbReference>
<name>A0A3N0GNS6_9ACTN</name>
<evidence type="ECO:0000256" key="3">
    <source>
        <dbReference type="PIRSR" id="PIRSR017388-3"/>
    </source>
</evidence>
<sequence>MALAPHAEPFQSDGTPDGSGRRVGVLLSHGFTGSPASMVPWGRYLAEQGYAVSVPLLPGHGTRWQDMLPTTFGHYYEAIEREFEALRARCDVVVVGGLSMGGCLAIWLAAKHPRDVAGLVLVNPAVASTNKQLLALPALKYVVKSMPGIANDIKKPGVSEHGYDRTPLRALHSMIVTWKEVREDLPKVTAPLLLFRSAEDHVVDPSSARIILGSVSSRDVTERVLENSYHVATLDNDAPQIFEESAEFVRRVTAP</sequence>
<accession>A0A3N0GNS6</accession>
<dbReference type="PANTHER" id="PTHR11614">
    <property type="entry name" value="PHOSPHOLIPASE-RELATED"/>
    <property type="match status" value="1"/>
</dbReference>
<dbReference type="AlphaFoldDB" id="A0A3N0GNS6"/>
<organism evidence="5 6">
    <name type="scientific">Nocardioides pocheonensis</name>
    <dbReference type="NCBI Taxonomy" id="661485"/>
    <lineage>
        <taxon>Bacteria</taxon>
        <taxon>Bacillati</taxon>
        <taxon>Actinomycetota</taxon>
        <taxon>Actinomycetes</taxon>
        <taxon>Propionibacteriales</taxon>
        <taxon>Nocardioidaceae</taxon>
        <taxon>Nocardioides</taxon>
    </lineage>
</organism>
<reference evidence="5 6" key="1">
    <citation type="submission" date="2018-11" db="EMBL/GenBank/DDBJ databases">
        <authorList>
            <person name="Li F."/>
        </authorList>
    </citation>
    <scope>NUCLEOTIDE SEQUENCE [LARGE SCALE GENOMIC DNA]</scope>
    <source>
        <strain evidence="5 6">Gsoil 818</strain>
    </source>
</reference>
<proteinExistence type="predicted"/>
<keyword evidence="5" id="KW-0378">Hydrolase</keyword>
<feature type="domain" description="Serine aminopeptidase S33" evidence="4">
    <location>
        <begin position="165"/>
        <end position="235"/>
    </location>
</feature>
<gene>
    <name evidence="5" type="ORF">EFL26_14500</name>
</gene>
<dbReference type="Pfam" id="PF12146">
    <property type="entry name" value="Hydrolase_4"/>
    <property type="match status" value="2"/>
</dbReference>
<dbReference type="SUPFAM" id="SSF53474">
    <property type="entry name" value="alpha/beta-Hydrolases"/>
    <property type="match status" value="1"/>
</dbReference>
<dbReference type="InterPro" id="IPR051044">
    <property type="entry name" value="MAG_DAG_Lipase"/>
</dbReference>
<keyword evidence="6" id="KW-1185">Reference proteome</keyword>
<feature type="binding site" evidence="2">
    <location>
        <position position="31"/>
    </location>
    <ligand>
        <name>substrate</name>
    </ligand>
</feature>
<dbReference type="OrthoDB" id="9786110at2"/>
<dbReference type="GO" id="GO:0052689">
    <property type="term" value="F:carboxylic ester hydrolase activity"/>
    <property type="evidence" value="ECO:0007669"/>
    <property type="project" value="InterPro"/>
</dbReference>
<feature type="active site" description="Nucleophile" evidence="1">
    <location>
        <position position="99"/>
    </location>
</feature>
<dbReference type="Gene3D" id="3.40.50.1820">
    <property type="entry name" value="alpha/beta hydrolase"/>
    <property type="match status" value="1"/>
</dbReference>
<feature type="site" description="Important for substrate specificity" evidence="3">
    <location>
        <position position="149"/>
    </location>
</feature>
<evidence type="ECO:0000256" key="1">
    <source>
        <dbReference type="PIRSR" id="PIRSR017388-1"/>
    </source>
</evidence>
<feature type="active site" description="Charge relay system" evidence="1">
    <location>
        <position position="230"/>
    </location>
</feature>
<feature type="binding site" evidence="2">
    <location>
        <position position="100"/>
    </location>
    <ligand>
        <name>substrate</name>
    </ligand>
</feature>
<evidence type="ECO:0000313" key="6">
    <source>
        <dbReference type="Proteomes" id="UP000279994"/>
    </source>
</evidence>
<feature type="domain" description="Serine aminopeptidase S33" evidence="4">
    <location>
        <begin position="25"/>
        <end position="146"/>
    </location>
</feature>
<dbReference type="InterPro" id="IPR012354">
    <property type="entry name" value="Esterase_lipase"/>
</dbReference>
<dbReference type="InterPro" id="IPR029058">
    <property type="entry name" value="AB_hydrolase_fold"/>
</dbReference>
<dbReference type="PIRSF" id="PIRSF017388">
    <property type="entry name" value="Esterase_lipase"/>
    <property type="match status" value="1"/>
</dbReference>
<evidence type="ECO:0000259" key="4">
    <source>
        <dbReference type="Pfam" id="PF12146"/>
    </source>
</evidence>
<feature type="active site" description="Charge relay system" evidence="1">
    <location>
        <position position="200"/>
    </location>
</feature>
<protein>
    <submittedName>
        <fullName evidence="5">Alpha/beta fold hydrolase</fullName>
    </submittedName>
</protein>
<evidence type="ECO:0000313" key="5">
    <source>
        <dbReference type="EMBL" id="RNM14134.1"/>
    </source>
</evidence>
<evidence type="ECO:0000256" key="2">
    <source>
        <dbReference type="PIRSR" id="PIRSR017388-2"/>
    </source>
</evidence>
<dbReference type="InterPro" id="IPR022742">
    <property type="entry name" value="Hydrolase_4"/>
</dbReference>
<dbReference type="RefSeq" id="WP_123223541.1">
    <property type="nucleotide sequence ID" value="NZ_RJSF01000040.1"/>
</dbReference>
<dbReference type="Proteomes" id="UP000279994">
    <property type="component" value="Unassembled WGS sequence"/>
</dbReference>
<comment type="caution">
    <text evidence="5">The sequence shown here is derived from an EMBL/GenBank/DDBJ whole genome shotgun (WGS) entry which is preliminary data.</text>
</comment>